<gene>
    <name evidence="1" type="ORF">S01H1_24844</name>
</gene>
<evidence type="ECO:0000313" key="1">
    <source>
        <dbReference type="EMBL" id="GAF98450.1"/>
    </source>
</evidence>
<comment type="caution">
    <text evidence="1">The sequence shown here is derived from an EMBL/GenBank/DDBJ whole genome shotgun (WGS) entry which is preliminary data.</text>
</comment>
<sequence>FSLSEAIVKTNYFRLREYFKKKGKPKSDDWKGFVHSQIMNQFYRVFRYKAPLTTSTEAAENILPFHATTASYSTTQENASHTSPIYAVDTKAVIDNEIPEDNKPPLKNAYIPTNCVKILDQKQGIIAFTGYKFAVAEVDAGTRSEGKTGQDYALKDPDISVVIAFFKKFIGESLQDDYYVGGGEDGYEDTGARSKALSNNGETYSVIASDIFYIERDLSGSGTYAELNKDEVDAFSLLYSQDFFNGFITESTRELVLAKLPSNITKLDNALRYVSIETSSSSATTMTLR</sequence>
<proteinExistence type="predicted"/>
<accession>X0VD44</accession>
<feature type="non-terminal residue" evidence="1">
    <location>
        <position position="1"/>
    </location>
</feature>
<feature type="non-terminal residue" evidence="1">
    <location>
        <position position="289"/>
    </location>
</feature>
<reference evidence="1" key="1">
    <citation type="journal article" date="2014" name="Front. Microbiol.">
        <title>High frequency of phylogenetically diverse reductive dehalogenase-homologous genes in deep subseafloor sedimentary metagenomes.</title>
        <authorList>
            <person name="Kawai M."/>
            <person name="Futagami T."/>
            <person name="Toyoda A."/>
            <person name="Takaki Y."/>
            <person name="Nishi S."/>
            <person name="Hori S."/>
            <person name="Arai W."/>
            <person name="Tsubouchi T."/>
            <person name="Morono Y."/>
            <person name="Uchiyama I."/>
            <person name="Ito T."/>
            <person name="Fujiyama A."/>
            <person name="Inagaki F."/>
            <person name="Takami H."/>
        </authorList>
    </citation>
    <scope>NUCLEOTIDE SEQUENCE</scope>
    <source>
        <strain evidence="1">Expedition CK06-06</strain>
    </source>
</reference>
<dbReference type="AlphaFoldDB" id="X0VD44"/>
<organism evidence="1">
    <name type="scientific">marine sediment metagenome</name>
    <dbReference type="NCBI Taxonomy" id="412755"/>
    <lineage>
        <taxon>unclassified sequences</taxon>
        <taxon>metagenomes</taxon>
        <taxon>ecological metagenomes</taxon>
    </lineage>
</organism>
<dbReference type="EMBL" id="BARS01014965">
    <property type="protein sequence ID" value="GAF98450.1"/>
    <property type="molecule type" value="Genomic_DNA"/>
</dbReference>
<protein>
    <submittedName>
        <fullName evidence="1">Uncharacterized protein</fullName>
    </submittedName>
</protein>
<name>X0VD44_9ZZZZ</name>